<evidence type="ECO:0000256" key="7">
    <source>
        <dbReference type="ARBA" id="ARBA00023239"/>
    </source>
</evidence>
<protein>
    <recommendedName>
        <fullName evidence="9">Tryptophan synthase alpha chain</fullName>
        <ecNumber evidence="9">4.2.1.20</ecNumber>
    </recommendedName>
</protein>
<dbReference type="FunFam" id="3.20.20.70:FF:000037">
    <property type="entry name" value="Tryptophan synthase alpha chain"/>
    <property type="match status" value="1"/>
</dbReference>
<proteinExistence type="inferred from homology"/>
<keyword evidence="7 9" id="KW-0456">Lyase</keyword>
<evidence type="ECO:0000256" key="8">
    <source>
        <dbReference type="ARBA" id="ARBA00049047"/>
    </source>
</evidence>
<keyword evidence="4 9" id="KW-0028">Amino-acid biosynthesis</keyword>
<dbReference type="PANTHER" id="PTHR43406:SF1">
    <property type="entry name" value="TRYPTOPHAN SYNTHASE ALPHA CHAIN, CHLOROPLASTIC"/>
    <property type="match status" value="1"/>
</dbReference>
<comment type="catalytic activity">
    <reaction evidence="8 9">
        <text>(1S,2R)-1-C-(indol-3-yl)glycerol 3-phosphate + L-serine = D-glyceraldehyde 3-phosphate + L-tryptophan + H2O</text>
        <dbReference type="Rhea" id="RHEA:10532"/>
        <dbReference type="ChEBI" id="CHEBI:15377"/>
        <dbReference type="ChEBI" id="CHEBI:33384"/>
        <dbReference type="ChEBI" id="CHEBI:57912"/>
        <dbReference type="ChEBI" id="CHEBI:58866"/>
        <dbReference type="ChEBI" id="CHEBI:59776"/>
        <dbReference type="EC" id="4.2.1.20"/>
    </reaction>
</comment>
<comment type="similarity">
    <text evidence="9 10">Belongs to the TrpA family.</text>
</comment>
<dbReference type="GO" id="GO:0005829">
    <property type="term" value="C:cytosol"/>
    <property type="evidence" value="ECO:0007669"/>
    <property type="project" value="TreeGrafter"/>
</dbReference>
<evidence type="ECO:0000256" key="6">
    <source>
        <dbReference type="ARBA" id="ARBA00023141"/>
    </source>
</evidence>
<dbReference type="Pfam" id="PF00290">
    <property type="entry name" value="Trp_syntA"/>
    <property type="match status" value="1"/>
</dbReference>
<evidence type="ECO:0000256" key="5">
    <source>
        <dbReference type="ARBA" id="ARBA00022822"/>
    </source>
</evidence>
<accession>A0A2J0LHF4</accession>
<dbReference type="AlphaFoldDB" id="A0A2J0LHF4"/>
<comment type="pathway">
    <text evidence="2 9">Amino-acid biosynthesis; L-tryptophan biosynthesis; L-tryptophan from chorismate: step 5/5.</text>
</comment>
<keyword evidence="6 9" id="KW-0057">Aromatic amino acid biosynthesis</keyword>
<evidence type="ECO:0000313" key="12">
    <source>
        <dbReference type="Proteomes" id="UP000231267"/>
    </source>
</evidence>
<evidence type="ECO:0000256" key="10">
    <source>
        <dbReference type="RuleBase" id="RU003662"/>
    </source>
</evidence>
<evidence type="ECO:0000313" key="11">
    <source>
        <dbReference type="EMBL" id="PIW66629.1"/>
    </source>
</evidence>
<dbReference type="EC" id="4.2.1.20" evidence="9"/>
<evidence type="ECO:0000256" key="2">
    <source>
        <dbReference type="ARBA" id="ARBA00004733"/>
    </source>
</evidence>
<name>A0A2J0LHF4_9BACT</name>
<organism evidence="11 12">
    <name type="scientific">Candidatus Taenaricola geysiri</name>
    <dbReference type="NCBI Taxonomy" id="1974752"/>
    <lineage>
        <taxon>Bacteria</taxon>
        <taxon>Pseudomonadati</taxon>
        <taxon>Candidatus Omnitrophota</taxon>
        <taxon>Candidatus Taenaricola</taxon>
    </lineage>
</organism>
<sequence length="264" mass="28895">MNRIDKKFRELKKQKKPALIVYITAGYPNLSKTKELILEIEKGGADIIELGIPFSDPLADGPTIQLASQRALKNNVSLESVISLVKDIRKKTHIPLVFMTYYNPVFHYGVAGFVKEAARAGVDGVIIPDLPPEEAGALIKSAKKEKFATIFLLTPTSVRKRMKLVSKASTGFVYYVSLTGTTGARHLLPTDLKNKLRSIKRFTKNPVCVGFGVSSPSQAAEISKSADGVIVGSAIIDLMHKNIGKKDMVRKIAGFVRGLKNAMR</sequence>
<dbReference type="CDD" id="cd04724">
    <property type="entry name" value="Tryptophan_synthase_alpha"/>
    <property type="match status" value="1"/>
</dbReference>
<dbReference type="UniPathway" id="UPA00035">
    <property type="reaction ID" value="UER00044"/>
</dbReference>
<dbReference type="EMBL" id="PFGP01000048">
    <property type="protein sequence ID" value="PIW66629.1"/>
    <property type="molecule type" value="Genomic_DNA"/>
</dbReference>
<dbReference type="NCBIfam" id="TIGR00262">
    <property type="entry name" value="trpA"/>
    <property type="match status" value="1"/>
</dbReference>
<dbReference type="Gene3D" id="3.20.20.70">
    <property type="entry name" value="Aldolase class I"/>
    <property type="match status" value="1"/>
</dbReference>
<evidence type="ECO:0000256" key="3">
    <source>
        <dbReference type="ARBA" id="ARBA00011270"/>
    </source>
</evidence>
<dbReference type="GO" id="GO:0004834">
    <property type="term" value="F:tryptophan synthase activity"/>
    <property type="evidence" value="ECO:0007669"/>
    <property type="project" value="UniProtKB-UniRule"/>
</dbReference>
<reference evidence="11 12" key="1">
    <citation type="submission" date="2017-09" db="EMBL/GenBank/DDBJ databases">
        <title>Depth-based differentiation of microbial function through sediment-hosted aquifers and enrichment of novel symbionts in the deep terrestrial subsurface.</title>
        <authorList>
            <person name="Probst A.J."/>
            <person name="Ladd B."/>
            <person name="Jarett J.K."/>
            <person name="Geller-Mcgrath D.E."/>
            <person name="Sieber C.M."/>
            <person name="Emerson J.B."/>
            <person name="Anantharaman K."/>
            <person name="Thomas B.C."/>
            <person name="Malmstrom R."/>
            <person name="Stieglmeier M."/>
            <person name="Klingl A."/>
            <person name="Woyke T."/>
            <person name="Ryan C.M."/>
            <person name="Banfield J.F."/>
        </authorList>
    </citation>
    <scope>NUCLEOTIDE SEQUENCE [LARGE SCALE GENOMIC DNA]</scope>
    <source>
        <strain evidence="11">CG12_big_fil_rev_8_21_14_0_65_43_15</strain>
    </source>
</reference>
<comment type="caution">
    <text evidence="11">The sequence shown here is derived from an EMBL/GenBank/DDBJ whole genome shotgun (WGS) entry which is preliminary data.</text>
</comment>
<dbReference type="InterPro" id="IPR018204">
    <property type="entry name" value="Trp_synthase_alpha_AS"/>
</dbReference>
<comment type="function">
    <text evidence="1 9">The alpha subunit is responsible for the aldol cleavage of indoleglycerol phosphate to indole and glyceraldehyde 3-phosphate.</text>
</comment>
<gene>
    <name evidence="9" type="primary">trpA</name>
    <name evidence="11" type="ORF">COW11_02295</name>
</gene>
<comment type="subunit">
    <text evidence="3 9">Tetramer of two alpha and two beta chains.</text>
</comment>
<dbReference type="PANTHER" id="PTHR43406">
    <property type="entry name" value="TRYPTOPHAN SYNTHASE, ALPHA CHAIN"/>
    <property type="match status" value="1"/>
</dbReference>
<dbReference type="InterPro" id="IPR002028">
    <property type="entry name" value="Trp_synthase_suA"/>
</dbReference>
<dbReference type="InterPro" id="IPR011060">
    <property type="entry name" value="RibuloseP-bd_barrel"/>
</dbReference>
<feature type="active site" description="Proton acceptor" evidence="9">
    <location>
        <position position="49"/>
    </location>
</feature>
<feature type="active site" description="Proton acceptor" evidence="9">
    <location>
        <position position="60"/>
    </location>
</feature>
<dbReference type="PROSITE" id="PS00167">
    <property type="entry name" value="TRP_SYNTHASE_ALPHA"/>
    <property type="match status" value="1"/>
</dbReference>
<dbReference type="InterPro" id="IPR013785">
    <property type="entry name" value="Aldolase_TIM"/>
</dbReference>
<evidence type="ECO:0000256" key="4">
    <source>
        <dbReference type="ARBA" id="ARBA00022605"/>
    </source>
</evidence>
<dbReference type="Proteomes" id="UP000231267">
    <property type="component" value="Unassembled WGS sequence"/>
</dbReference>
<evidence type="ECO:0000256" key="1">
    <source>
        <dbReference type="ARBA" id="ARBA00003365"/>
    </source>
</evidence>
<keyword evidence="5 9" id="KW-0822">Tryptophan biosynthesis</keyword>
<dbReference type="SUPFAM" id="SSF51366">
    <property type="entry name" value="Ribulose-phoshate binding barrel"/>
    <property type="match status" value="1"/>
</dbReference>
<dbReference type="HAMAP" id="MF_00131">
    <property type="entry name" value="Trp_synth_alpha"/>
    <property type="match status" value="1"/>
</dbReference>
<evidence type="ECO:0000256" key="9">
    <source>
        <dbReference type="HAMAP-Rule" id="MF_00131"/>
    </source>
</evidence>